<dbReference type="Gene3D" id="1.10.287.130">
    <property type="match status" value="1"/>
</dbReference>
<name>A0A1W1BHJ0_9ZZZZ</name>
<evidence type="ECO:0000256" key="6">
    <source>
        <dbReference type="ARBA" id="ARBA00022692"/>
    </source>
</evidence>
<dbReference type="InterPro" id="IPR003594">
    <property type="entry name" value="HATPase_dom"/>
</dbReference>
<dbReference type="PROSITE" id="PS50109">
    <property type="entry name" value="HIS_KIN"/>
    <property type="match status" value="1"/>
</dbReference>
<evidence type="ECO:0000256" key="1">
    <source>
        <dbReference type="ARBA" id="ARBA00000085"/>
    </source>
</evidence>
<keyword evidence="4" id="KW-0597">Phosphoprotein</keyword>
<feature type="transmembrane region" description="Helical" evidence="11">
    <location>
        <begin position="47"/>
        <end position="74"/>
    </location>
</feature>
<evidence type="ECO:0000313" key="13">
    <source>
        <dbReference type="EMBL" id="SFV52986.1"/>
    </source>
</evidence>
<sequence length="337" mass="38436">MFSKKRSIRVDFFIKLSVAMVTLLIFFSLSIYIYLKSDIQTEELLTSIIFIDLISIPIIILYSYFFSGILIHHINILSEKLSKRNGTIIEPLDTENLPKEFKTLAISINTMMMRIQNFVKYKKELFVGTAHELKTPLAVMKTKTQVTLMKRNRDIKALEDALRQNIISIDEMNKIITSILEFGRAEGAQFEIPVNINIRDFLIKKAKDFRILAEANNQNFVYDIQINIEEICIQPILLTHIIQNFVQNALKFTPNGKEVMLRCYDNNEEIIIEVIDEGDGIDKNKDLFAPFMRSKTSTGTGLGLFLAKSASDAMGGVISLSNREDKKGTIAKVILPK</sequence>
<keyword evidence="5 13" id="KW-0808">Transferase</keyword>
<evidence type="ECO:0000256" key="9">
    <source>
        <dbReference type="ARBA" id="ARBA00023012"/>
    </source>
</evidence>
<dbReference type="InterPro" id="IPR050428">
    <property type="entry name" value="TCS_sensor_his_kinase"/>
</dbReference>
<comment type="catalytic activity">
    <reaction evidence="1">
        <text>ATP + protein L-histidine = ADP + protein N-phospho-L-histidine.</text>
        <dbReference type="EC" id="2.7.13.3"/>
    </reaction>
</comment>
<dbReference type="GO" id="GO:0005886">
    <property type="term" value="C:plasma membrane"/>
    <property type="evidence" value="ECO:0007669"/>
    <property type="project" value="TreeGrafter"/>
</dbReference>
<evidence type="ECO:0000256" key="8">
    <source>
        <dbReference type="ARBA" id="ARBA00022989"/>
    </source>
</evidence>
<dbReference type="InterPro" id="IPR003661">
    <property type="entry name" value="HisK_dim/P_dom"/>
</dbReference>
<gene>
    <name evidence="13" type="ORF">MNB_SV-9-823</name>
</gene>
<dbReference type="EMBL" id="FPHG01000018">
    <property type="protein sequence ID" value="SFV52986.1"/>
    <property type="molecule type" value="Genomic_DNA"/>
</dbReference>
<dbReference type="Pfam" id="PF00512">
    <property type="entry name" value="HisKA"/>
    <property type="match status" value="1"/>
</dbReference>
<comment type="subcellular location">
    <subcellularLocation>
        <location evidence="2">Membrane</location>
        <topology evidence="2">Multi-pass membrane protein</topology>
    </subcellularLocation>
</comment>
<evidence type="ECO:0000256" key="5">
    <source>
        <dbReference type="ARBA" id="ARBA00022679"/>
    </source>
</evidence>
<evidence type="ECO:0000256" key="11">
    <source>
        <dbReference type="SAM" id="Phobius"/>
    </source>
</evidence>
<proteinExistence type="predicted"/>
<dbReference type="PANTHER" id="PTHR45436:SF15">
    <property type="entry name" value="SENSOR HISTIDINE KINASE CUSS"/>
    <property type="match status" value="1"/>
</dbReference>
<evidence type="ECO:0000256" key="4">
    <source>
        <dbReference type="ARBA" id="ARBA00022553"/>
    </source>
</evidence>
<dbReference type="Pfam" id="PF02518">
    <property type="entry name" value="HATPase_c"/>
    <property type="match status" value="1"/>
</dbReference>
<dbReference type="CDD" id="cd00075">
    <property type="entry name" value="HATPase"/>
    <property type="match status" value="1"/>
</dbReference>
<keyword evidence="9" id="KW-0902">Two-component regulatory system</keyword>
<organism evidence="13">
    <name type="scientific">hydrothermal vent metagenome</name>
    <dbReference type="NCBI Taxonomy" id="652676"/>
    <lineage>
        <taxon>unclassified sequences</taxon>
        <taxon>metagenomes</taxon>
        <taxon>ecological metagenomes</taxon>
    </lineage>
</organism>
<dbReference type="GO" id="GO:0000155">
    <property type="term" value="F:phosphorelay sensor kinase activity"/>
    <property type="evidence" value="ECO:0007669"/>
    <property type="project" value="InterPro"/>
</dbReference>
<feature type="domain" description="Histidine kinase" evidence="12">
    <location>
        <begin position="128"/>
        <end position="337"/>
    </location>
</feature>
<evidence type="ECO:0000256" key="3">
    <source>
        <dbReference type="ARBA" id="ARBA00012438"/>
    </source>
</evidence>
<dbReference type="InterPro" id="IPR004358">
    <property type="entry name" value="Sig_transdc_His_kin-like_C"/>
</dbReference>
<evidence type="ECO:0000256" key="10">
    <source>
        <dbReference type="ARBA" id="ARBA00023136"/>
    </source>
</evidence>
<protein>
    <recommendedName>
        <fullName evidence="3">histidine kinase</fullName>
        <ecNumber evidence="3">2.7.13.3</ecNumber>
    </recommendedName>
</protein>
<keyword evidence="10 11" id="KW-0472">Membrane</keyword>
<evidence type="ECO:0000256" key="7">
    <source>
        <dbReference type="ARBA" id="ARBA00022777"/>
    </source>
</evidence>
<keyword evidence="8 11" id="KW-1133">Transmembrane helix</keyword>
<dbReference type="Gene3D" id="3.30.565.10">
    <property type="entry name" value="Histidine kinase-like ATPase, C-terminal domain"/>
    <property type="match status" value="1"/>
</dbReference>
<dbReference type="EC" id="2.7.13.3" evidence="3"/>
<dbReference type="PRINTS" id="PR00344">
    <property type="entry name" value="BCTRLSENSOR"/>
</dbReference>
<keyword evidence="7 13" id="KW-0418">Kinase</keyword>
<dbReference type="InterPro" id="IPR005467">
    <property type="entry name" value="His_kinase_dom"/>
</dbReference>
<reference evidence="13" key="1">
    <citation type="submission" date="2016-10" db="EMBL/GenBank/DDBJ databases">
        <authorList>
            <person name="de Groot N.N."/>
        </authorList>
    </citation>
    <scope>NUCLEOTIDE SEQUENCE</scope>
</reference>
<keyword evidence="6 11" id="KW-0812">Transmembrane</keyword>
<dbReference type="SMART" id="SM00387">
    <property type="entry name" value="HATPase_c"/>
    <property type="match status" value="1"/>
</dbReference>
<dbReference type="SUPFAM" id="SSF55874">
    <property type="entry name" value="ATPase domain of HSP90 chaperone/DNA topoisomerase II/histidine kinase"/>
    <property type="match status" value="1"/>
</dbReference>
<dbReference type="InterPro" id="IPR036097">
    <property type="entry name" value="HisK_dim/P_sf"/>
</dbReference>
<evidence type="ECO:0000259" key="12">
    <source>
        <dbReference type="PROSITE" id="PS50109"/>
    </source>
</evidence>
<feature type="transmembrane region" description="Helical" evidence="11">
    <location>
        <begin position="12"/>
        <end position="35"/>
    </location>
</feature>
<evidence type="ECO:0000256" key="2">
    <source>
        <dbReference type="ARBA" id="ARBA00004141"/>
    </source>
</evidence>
<dbReference type="InterPro" id="IPR036890">
    <property type="entry name" value="HATPase_C_sf"/>
</dbReference>
<dbReference type="AlphaFoldDB" id="A0A1W1BHJ0"/>
<dbReference type="PANTHER" id="PTHR45436">
    <property type="entry name" value="SENSOR HISTIDINE KINASE YKOH"/>
    <property type="match status" value="1"/>
</dbReference>
<dbReference type="CDD" id="cd00082">
    <property type="entry name" value="HisKA"/>
    <property type="match status" value="1"/>
</dbReference>
<dbReference type="SMART" id="SM00388">
    <property type="entry name" value="HisKA"/>
    <property type="match status" value="1"/>
</dbReference>
<accession>A0A1W1BHJ0</accession>
<dbReference type="SUPFAM" id="SSF47384">
    <property type="entry name" value="Homodimeric domain of signal transducing histidine kinase"/>
    <property type="match status" value="1"/>
</dbReference>